<proteinExistence type="predicted"/>
<dbReference type="EMBL" id="CAIQ01000033">
    <property type="protein sequence ID" value="CCI35049.1"/>
    <property type="molecule type" value="Genomic_DNA"/>
</dbReference>
<name>I4IL75_MICAE</name>
<gene>
    <name evidence="2" type="ORF">MICAK_1280005</name>
</gene>
<dbReference type="AlphaFoldDB" id="I4IL75"/>
<dbReference type="NCBIfam" id="TIGR02116">
    <property type="entry name" value="toxin_Txe_YoeB"/>
    <property type="match status" value="1"/>
</dbReference>
<evidence type="ECO:0000313" key="3">
    <source>
        <dbReference type="Proteomes" id="UP000004047"/>
    </source>
</evidence>
<comment type="caution">
    <text evidence="2">The sequence shown here is derived from an EMBL/GenBank/DDBJ whole genome shotgun (WGS) entry which is preliminary data.</text>
</comment>
<dbReference type="GO" id="GO:0004519">
    <property type="term" value="F:endonuclease activity"/>
    <property type="evidence" value="ECO:0007669"/>
    <property type="project" value="InterPro"/>
</dbReference>
<sequence>MAKVILKDKVLMLLKQLEKDIFQPPFEKLVGDLKGKYSRHLNIQHRLVYRLDKTAKIFKILKAYEHY</sequence>
<dbReference type="InterPro" id="IPR009614">
    <property type="entry name" value="YoeB_toxin"/>
</dbReference>
<dbReference type="Pfam" id="PF06769">
    <property type="entry name" value="YoeB_toxin"/>
    <property type="match status" value="1"/>
</dbReference>
<reference evidence="2 3" key="1">
    <citation type="submission" date="2012-04" db="EMBL/GenBank/DDBJ databases">
        <authorList>
            <person name="Genoscope - CEA"/>
        </authorList>
    </citation>
    <scope>NUCLEOTIDE SEQUENCE [LARGE SCALE GENOMIC DNA]</scope>
    <source>
        <strain evidence="2 3">9701</strain>
    </source>
</reference>
<evidence type="ECO:0000313" key="2">
    <source>
        <dbReference type="EMBL" id="CCI35049.1"/>
    </source>
</evidence>
<dbReference type="Gene3D" id="3.30.2310.20">
    <property type="entry name" value="RelE-like"/>
    <property type="match status" value="1"/>
</dbReference>
<dbReference type="RefSeq" id="WP_002775038.1">
    <property type="nucleotide sequence ID" value="NZ_CAIQ01000033.1"/>
</dbReference>
<protein>
    <recommendedName>
        <fullName evidence="1">Endoribonuclease YoeB</fullName>
    </recommendedName>
</protein>
<dbReference type="HOGENOM" id="CLU_169492_1_0_3"/>
<dbReference type="InterPro" id="IPR035093">
    <property type="entry name" value="RelE/ParE_toxin_dom_sf"/>
</dbReference>
<dbReference type="SUPFAM" id="SSF143011">
    <property type="entry name" value="RelE-like"/>
    <property type="match status" value="1"/>
</dbReference>
<organism evidence="2 3">
    <name type="scientific">Microcystis aeruginosa PCC 9701</name>
    <dbReference type="NCBI Taxonomy" id="721123"/>
    <lineage>
        <taxon>Bacteria</taxon>
        <taxon>Bacillati</taxon>
        <taxon>Cyanobacteriota</taxon>
        <taxon>Cyanophyceae</taxon>
        <taxon>Oscillatoriophycideae</taxon>
        <taxon>Chroococcales</taxon>
        <taxon>Microcystaceae</taxon>
        <taxon>Microcystis</taxon>
    </lineage>
</organism>
<dbReference type="GO" id="GO:0006401">
    <property type="term" value="P:RNA catabolic process"/>
    <property type="evidence" value="ECO:0007669"/>
    <property type="project" value="InterPro"/>
</dbReference>
<dbReference type="Proteomes" id="UP000004047">
    <property type="component" value="Unassembled WGS sequence"/>
</dbReference>
<accession>I4IL75</accession>
<evidence type="ECO:0000256" key="1">
    <source>
        <dbReference type="ARBA" id="ARBA00050056"/>
    </source>
</evidence>